<dbReference type="InterPro" id="IPR015963">
    <property type="entry name" value="Uridylate_kinase_bac"/>
</dbReference>
<dbReference type="EMBL" id="CP157485">
    <property type="protein sequence ID" value="XBO46884.1"/>
    <property type="molecule type" value="Genomic_DNA"/>
</dbReference>
<keyword evidence="9 11" id="KW-0665">Pyrimidine biosynthesis</keyword>
<comment type="subunit">
    <text evidence="11">Homohexamer.</text>
</comment>
<feature type="binding site" evidence="11">
    <location>
        <position position="71"/>
    </location>
    <ligand>
        <name>UMP</name>
        <dbReference type="ChEBI" id="CHEBI:57865"/>
    </ligand>
</feature>
<reference evidence="13" key="1">
    <citation type="submission" date="2024-05" db="EMBL/GenBank/DDBJ databases">
        <authorList>
            <person name="Kim S."/>
            <person name="Heo J."/>
            <person name="Choi H."/>
            <person name="Choi Y."/>
            <person name="Kwon S.-W."/>
            <person name="Kim Y."/>
        </authorList>
    </citation>
    <scope>NUCLEOTIDE SEQUENCE</scope>
    <source>
        <strain evidence="13">KACC 23697</strain>
    </source>
</reference>
<sequence>MKYKRILLKLSGESLMGEKQYGIDNERVKQYAEDIKAVHDKGLEIAIVIGGGNIFRGLSAEKSGMDRAQADYMGMLATVINSMALQDALEKVGIKTRLLTAIKMEQICEPFIRRRAVRHLEKGRVVIFGAGTGNPYFTTDSAAALRAIEIKADVVLKGTRVDGIYTADPEKDPLATKYEEISFREVYDKGLNVMDMTAFTLCEENQLPIIVFDMNKHGNFMKIASGEPIGTLVK</sequence>
<feature type="binding site" evidence="11">
    <location>
        <position position="165"/>
    </location>
    <ligand>
        <name>ATP</name>
        <dbReference type="ChEBI" id="CHEBI:30616"/>
    </ligand>
</feature>
<evidence type="ECO:0000313" key="13">
    <source>
        <dbReference type="EMBL" id="XBO46884.1"/>
    </source>
</evidence>
<protein>
    <recommendedName>
        <fullName evidence="11">Uridylate kinase</fullName>
        <shortName evidence="11">UK</shortName>
        <ecNumber evidence="11">2.7.4.22</ecNumber>
    </recommendedName>
    <alternativeName>
        <fullName evidence="11">Uridine monophosphate kinase</fullName>
        <shortName evidence="11">UMP kinase</shortName>
        <shortName evidence="11">UMPK</shortName>
    </alternativeName>
</protein>
<keyword evidence="7 11" id="KW-0418">Kinase</keyword>
<dbReference type="GO" id="GO:0044210">
    <property type="term" value="P:'de novo' CTP biosynthetic process"/>
    <property type="evidence" value="ECO:0007669"/>
    <property type="project" value="UniProtKB-UniRule"/>
</dbReference>
<evidence type="ECO:0000256" key="1">
    <source>
        <dbReference type="ARBA" id="ARBA00004496"/>
    </source>
</evidence>
<comment type="activity regulation">
    <text evidence="11">Inhibited by UTP.</text>
</comment>
<dbReference type="EC" id="2.7.4.22" evidence="11"/>
<comment type="similarity">
    <text evidence="3 11">Belongs to the UMP kinase family.</text>
</comment>
<dbReference type="SUPFAM" id="SSF53633">
    <property type="entry name" value="Carbamate kinase-like"/>
    <property type="match status" value="1"/>
</dbReference>
<dbReference type="AlphaFoldDB" id="A0AAU7K492"/>
<comment type="pathway">
    <text evidence="2 11">Pyrimidine metabolism; CTP biosynthesis via de novo pathway; UDP from UMP (UMPK route): step 1/1.</text>
</comment>
<feature type="binding site" evidence="11">
    <location>
        <position position="56"/>
    </location>
    <ligand>
        <name>ATP</name>
        <dbReference type="ChEBI" id="CHEBI:30616"/>
    </ligand>
</feature>
<evidence type="ECO:0000256" key="5">
    <source>
        <dbReference type="ARBA" id="ARBA00022679"/>
    </source>
</evidence>
<feature type="binding site" evidence="11">
    <location>
        <position position="52"/>
    </location>
    <ligand>
        <name>ATP</name>
        <dbReference type="ChEBI" id="CHEBI:30616"/>
    </ligand>
</feature>
<comment type="function">
    <text evidence="11">Catalyzes the reversible phosphorylation of UMP to UDP.</text>
</comment>
<dbReference type="HAMAP" id="MF_01220_B">
    <property type="entry name" value="PyrH_B"/>
    <property type="match status" value="1"/>
</dbReference>
<dbReference type="GO" id="GO:0006225">
    <property type="term" value="P:UDP biosynthetic process"/>
    <property type="evidence" value="ECO:0007669"/>
    <property type="project" value="TreeGrafter"/>
</dbReference>
<dbReference type="GO" id="GO:0005737">
    <property type="term" value="C:cytoplasm"/>
    <property type="evidence" value="ECO:0007669"/>
    <property type="project" value="UniProtKB-SubCell"/>
</dbReference>
<feature type="binding site" evidence="11">
    <location>
        <position position="51"/>
    </location>
    <ligand>
        <name>UMP</name>
        <dbReference type="ChEBI" id="CHEBI:57865"/>
    </ligand>
</feature>
<evidence type="ECO:0000256" key="2">
    <source>
        <dbReference type="ARBA" id="ARBA00004791"/>
    </source>
</evidence>
<keyword evidence="5 11" id="KW-0808">Transferase</keyword>
<keyword evidence="8 11" id="KW-0067">ATP-binding</keyword>
<evidence type="ECO:0000256" key="9">
    <source>
        <dbReference type="ARBA" id="ARBA00022975"/>
    </source>
</evidence>
<dbReference type="PANTHER" id="PTHR42833">
    <property type="entry name" value="URIDYLATE KINASE"/>
    <property type="match status" value="1"/>
</dbReference>
<comment type="caution">
    <text evidence="11">Lacks conserved residue(s) required for the propagation of feature annotation.</text>
</comment>
<organism evidence="13">
    <name type="scientific">Pedobacter sp. KACC 23697</name>
    <dbReference type="NCBI Taxonomy" id="3149230"/>
    <lineage>
        <taxon>Bacteria</taxon>
        <taxon>Pseudomonadati</taxon>
        <taxon>Bacteroidota</taxon>
        <taxon>Sphingobacteriia</taxon>
        <taxon>Sphingobacteriales</taxon>
        <taxon>Sphingobacteriaceae</taxon>
        <taxon>Pedobacter</taxon>
    </lineage>
</organism>
<feature type="binding site" evidence="11">
    <location>
        <position position="168"/>
    </location>
    <ligand>
        <name>ATP</name>
        <dbReference type="ChEBI" id="CHEBI:30616"/>
    </ligand>
</feature>
<dbReference type="PIRSF" id="PIRSF005650">
    <property type="entry name" value="Uridylate_kin"/>
    <property type="match status" value="1"/>
</dbReference>
<dbReference type="NCBIfam" id="TIGR02075">
    <property type="entry name" value="pyrH_bact"/>
    <property type="match status" value="1"/>
</dbReference>
<dbReference type="PANTHER" id="PTHR42833:SF4">
    <property type="entry name" value="URIDYLATE KINASE PUMPKIN, CHLOROPLASTIC"/>
    <property type="match status" value="1"/>
</dbReference>
<comment type="subcellular location">
    <subcellularLocation>
        <location evidence="1 11">Cytoplasm</location>
    </subcellularLocation>
</comment>
<dbReference type="InterPro" id="IPR011817">
    <property type="entry name" value="Uridylate_kinase"/>
</dbReference>
<feature type="domain" description="Aspartate/glutamate/uridylate kinase" evidence="12">
    <location>
        <begin position="4"/>
        <end position="213"/>
    </location>
</feature>
<feature type="binding site" evidence="11">
    <location>
        <begin position="132"/>
        <end position="139"/>
    </location>
    <ligand>
        <name>UMP</name>
        <dbReference type="ChEBI" id="CHEBI:57865"/>
    </ligand>
</feature>
<dbReference type="GO" id="GO:0005524">
    <property type="term" value="F:ATP binding"/>
    <property type="evidence" value="ECO:0007669"/>
    <property type="project" value="UniProtKB-KW"/>
</dbReference>
<accession>A0AAU7K492</accession>
<feature type="binding site" evidence="11">
    <location>
        <position position="159"/>
    </location>
    <ligand>
        <name>ATP</name>
        <dbReference type="ChEBI" id="CHEBI:30616"/>
    </ligand>
</feature>
<evidence type="ECO:0000256" key="8">
    <source>
        <dbReference type="ARBA" id="ARBA00022840"/>
    </source>
</evidence>
<gene>
    <name evidence="11 13" type="primary">pyrH</name>
    <name evidence="13" type="ORF">ABEG20_16445</name>
</gene>
<name>A0AAU7K492_9SPHI</name>
<evidence type="ECO:0000256" key="6">
    <source>
        <dbReference type="ARBA" id="ARBA00022741"/>
    </source>
</evidence>
<dbReference type="CDD" id="cd04254">
    <property type="entry name" value="AAK_UMPK-PyrH-Ec"/>
    <property type="match status" value="1"/>
</dbReference>
<dbReference type="FunFam" id="3.40.1160.10:FF:000001">
    <property type="entry name" value="Uridylate kinase"/>
    <property type="match status" value="1"/>
</dbReference>
<evidence type="ECO:0000259" key="12">
    <source>
        <dbReference type="Pfam" id="PF00696"/>
    </source>
</evidence>
<comment type="catalytic activity">
    <reaction evidence="10 11">
        <text>UMP + ATP = UDP + ADP</text>
        <dbReference type="Rhea" id="RHEA:24400"/>
        <dbReference type="ChEBI" id="CHEBI:30616"/>
        <dbReference type="ChEBI" id="CHEBI:57865"/>
        <dbReference type="ChEBI" id="CHEBI:58223"/>
        <dbReference type="ChEBI" id="CHEBI:456216"/>
        <dbReference type="EC" id="2.7.4.22"/>
    </reaction>
</comment>
<evidence type="ECO:0000256" key="10">
    <source>
        <dbReference type="ARBA" id="ARBA00047767"/>
    </source>
</evidence>
<evidence type="ECO:0000256" key="3">
    <source>
        <dbReference type="ARBA" id="ARBA00007614"/>
    </source>
</evidence>
<evidence type="ECO:0000256" key="11">
    <source>
        <dbReference type="HAMAP-Rule" id="MF_01220"/>
    </source>
</evidence>
<dbReference type="Pfam" id="PF00696">
    <property type="entry name" value="AA_kinase"/>
    <property type="match status" value="1"/>
</dbReference>
<dbReference type="RefSeq" id="WP_335320882.1">
    <property type="nucleotide sequence ID" value="NZ_CP157485.1"/>
</dbReference>
<dbReference type="InterPro" id="IPR001048">
    <property type="entry name" value="Asp/Glu/Uridylate_kinase"/>
</dbReference>
<dbReference type="InterPro" id="IPR036393">
    <property type="entry name" value="AceGlu_kinase-like_sf"/>
</dbReference>
<dbReference type="GO" id="GO:0033862">
    <property type="term" value="F:UMP kinase activity"/>
    <property type="evidence" value="ECO:0007669"/>
    <property type="project" value="UniProtKB-EC"/>
</dbReference>
<keyword evidence="4 11" id="KW-0963">Cytoplasm</keyword>
<keyword evidence="6 11" id="KW-0547">Nucleotide-binding</keyword>
<dbReference type="Gene3D" id="3.40.1160.10">
    <property type="entry name" value="Acetylglutamate kinase-like"/>
    <property type="match status" value="1"/>
</dbReference>
<proteinExistence type="inferred from homology"/>
<evidence type="ECO:0000256" key="7">
    <source>
        <dbReference type="ARBA" id="ARBA00022777"/>
    </source>
</evidence>
<feature type="binding site" evidence="11">
    <location>
        <begin position="9"/>
        <end position="12"/>
    </location>
    <ligand>
        <name>ATP</name>
        <dbReference type="ChEBI" id="CHEBI:30616"/>
    </ligand>
</feature>
<evidence type="ECO:0000256" key="4">
    <source>
        <dbReference type="ARBA" id="ARBA00022490"/>
    </source>
</evidence>